<feature type="transmembrane region" description="Helical" evidence="1">
    <location>
        <begin position="145"/>
        <end position="166"/>
    </location>
</feature>
<dbReference type="EMBL" id="PP130629">
    <property type="protein sequence ID" value="XAO13544.1"/>
    <property type="molecule type" value="Genomic_DNA"/>
</dbReference>
<evidence type="ECO:0000256" key="1">
    <source>
        <dbReference type="SAM" id="Phobius"/>
    </source>
</evidence>
<name>A0AB38ZME4_9VIRU</name>
<evidence type="ECO:0000313" key="3">
    <source>
        <dbReference type="EMBL" id="XAO13544.1"/>
    </source>
</evidence>
<feature type="domain" description="DUF5904" evidence="2">
    <location>
        <begin position="36"/>
        <end position="166"/>
    </location>
</feature>
<proteinExistence type="predicted"/>
<keyword evidence="1" id="KW-0812">Transmembrane</keyword>
<dbReference type="Pfam" id="PF19261">
    <property type="entry name" value="DUF5904"/>
    <property type="match status" value="1"/>
</dbReference>
<evidence type="ECO:0000259" key="2">
    <source>
        <dbReference type="Pfam" id="PF19261"/>
    </source>
</evidence>
<protein>
    <recommendedName>
        <fullName evidence="2">DUF5904 domain-containing protein</fullName>
    </recommendedName>
</protein>
<feature type="transmembrane region" description="Helical" evidence="1">
    <location>
        <begin position="113"/>
        <end position="133"/>
    </location>
</feature>
<dbReference type="SUPFAM" id="SSF103473">
    <property type="entry name" value="MFS general substrate transporter"/>
    <property type="match status" value="1"/>
</dbReference>
<keyword evidence="1" id="KW-1133">Transmembrane helix</keyword>
<keyword evidence="1" id="KW-0472">Membrane</keyword>
<feature type="transmembrane region" description="Helical" evidence="1">
    <location>
        <begin position="42"/>
        <end position="65"/>
    </location>
</feature>
<dbReference type="InterPro" id="IPR045360">
    <property type="entry name" value="DUF5904"/>
</dbReference>
<sequence length="167" mass="17675">MTTNSNNIDFNLNNNSGSVSNKVSQIGKLTKNIVGTKETLNISWGSIGMITLLGTIYIIAASIGINTLSNCKKFKDDKTQENLNRVLIAGIGIALAIPLTLVLLKYVGKDIPAFVLLYSIMGIVATGITLNWTTNCEESDRGSSITVGISLASFIASLGGGVYMLAK</sequence>
<reference evidence="3" key="1">
    <citation type="submission" date="2024-01" db="EMBL/GenBank/DDBJ databases">
        <title>Genomic and biogeographic characterisation of Mantoniella tinhauana virus 1, the first discovered Mantoniella-infecting prasinovirus.</title>
        <authorList>
            <person name="Rey Redondo E."/>
            <person name="Yung C.C.M."/>
        </authorList>
    </citation>
    <scope>NUCLEOTIDE SEQUENCE</scope>
    <source>
        <strain evidence="3">Lau Fau Shan</strain>
    </source>
</reference>
<organism evidence="3">
    <name type="scientific">Mantoniella tinhauana virus 1</name>
    <dbReference type="NCBI Taxonomy" id="3111543"/>
    <lineage>
        <taxon>Viruses</taxon>
    </lineage>
</organism>
<dbReference type="InterPro" id="IPR036259">
    <property type="entry name" value="MFS_trans_sf"/>
</dbReference>
<feature type="transmembrane region" description="Helical" evidence="1">
    <location>
        <begin position="86"/>
        <end position="107"/>
    </location>
</feature>
<accession>A0AB38ZME4</accession>